<accession>W4FC64</accession>
<protein>
    <submittedName>
        <fullName evidence="1">Uncharacterized protein</fullName>
    </submittedName>
</protein>
<proteinExistence type="predicted"/>
<dbReference type="OrthoDB" id="72811at2759"/>
<dbReference type="AlphaFoldDB" id="W4FC64"/>
<organism evidence="1">
    <name type="scientific">Aphanomyces astaci</name>
    <name type="common">Crayfish plague agent</name>
    <dbReference type="NCBI Taxonomy" id="112090"/>
    <lineage>
        <taxon>Eukaryota</taxon>
        <taxon>Sar</taxon>
        <taxon>Stramenopiles</taxon>
        <taxon>Oomycota</taxon>
        <taxon>Saprolegniomycetes</taxon>
        <taxon>Saprolegniales</taxon>
        <taxon>Verrucalvaceae</taxon>
        <taxon>Aphanomyces</taxon>
    </lineage>
</organism>
<evidence type="ECO:0000313" key="1">
    <source>
        <dbReference type="EMBL" id="ETV65057.1"/>
    </source>
</evidence>
<sequence length="221" mass="24665">MMLSPRWSTLTSATPSSWAVTVWTPEKDEHLAAYVSSSIRASLEASTEEVDQDLERAVYATRFPLGVNWKALSLELDCSPMDCVRRYAELKTPHVPSEEEVRVVHSPRLDELLSSSHRSSSPMLSPPPFALRSEHRNSPFIWEDVSSSNDNISLDDSEDLHAIEIEELSRDLNSALTHDDDDALPLDDSSLTQSALEEAFLDLTSNSMPSMLLGSHATFRH</sequence>
<gene>
    <name evidence="1" type="ORF">H257_18143</name>
</gene>
<dbReference type="VEuPathDB" id="FungiDB:H257_18143"/>
<dbReference type="GeneID" id="20820139"/>
<reference evidence="1" key="1">
    <citation type="submission" date="2013-12" db="EMBL/GenBank/DDBJ databases">
        <title>The Genome Sequence of Aphanomyces astaci APO3.</title>
        <authorList>
            <consortium name="The Broad Institute Genomics Platform"/>
            <person name="Russ C."/>
            <person name="Tyler B."/>
            <person name="van West P."/>
            <person name="Dieguez-Uribeondo J."/>
            <person name="Young S.K."/>
            <person name="Zeng Q."/>
            <person name="Gargeya S."/>
            <person name="Fitzgerald M."/>
            <person name="Abouelleil A."/>
            <person name="Alvarado L."/>
            <person name="Chapman S.B."/>
            <person name="Gainer-Dewar J."/>
            <person name="Goldberg J."/>
            <person name="Griggs A."/>
            <person name="Gujja S."/>
            <person name="Hansen M."/>
            <person name="Howarth C."/>
            <person name="Imamovic A."/>
            <person name="Ireland A."/>
            <person name="Larimer J."/>
            <person name="McCowan C."/>
            <person name="Murphy C."/>
            <person name="Pearson M."/>
            <person name="Poon T.W."/>
            <person name="Priest M."/>
            <person name="Roberts A."/>
            <person name="Saif S."/>
            <person name="Shea T."/>
            <person name="Sykes S."/>
            <person name="Wortman J."/>
            <person name="Nusbaum C."/>
            <person name="Birren B."/>
        </authorList>
    </citation>
    <scope>NUCLEOTIDE SEQUENCE [LARGE SCALE GENOMIC DNA]</scope>
    <source>
        <strain evidence="1">APO3</strain>
    </source>
</reference>
<dbReference type="EMBL" id="KI913252">
    <property type="protein sequence ID" value="ETV65057.1"/>
    <property type="molecule type" value="Genomic_DNA"/>
</dbReference>
<dbReference type="RefSeq" id="XP_009845456.1">
    <property type="nucleotide sequence ID" value="XM_009847154.1"/>
</dbReference>
<name>W4FC64_APHAT</name>